<gene>
    <name evidence="2" type="ORF">EYF80_039461</name>
</gene>
<protein>
    <submittedName>
        <fullName evidence="2">Uncharacterized protein</fullName>
    </submittedName>
</protein>
<proteinExistence type="predicted"/>
<keyword evidence="3" id="KW-1185">Reference proteome</keyword>
<accession>A0A4Z2GBQ1</accession>
<dbReference type="EMBL" id="SRLO01000621">
    <property type="protein sequence ID" value="TNN50333.1"/>
    <property type="molecule type" value="Genomic_DNA"/>
</dbReference>
<evidence type="ECO:0000256" key="1">
    <source>
        <dbReference type="SAM" id="MobiDB-lite"/>
    </source>
</evidence>
<evidence type="ECO:0000313" key="2">
    <source>
        <dbReference type="EMBL" id="TNN50333.1"/>
    </source>
</evidence>
<dbReference type="Proteomes" id="UP000314294">
    <property type="component" value="Unassembled WGS sequence"/>
</dbReference>
<name>A0A4Z2GBQ1_9TELE</name>
<dbReference type="AlphaFoldDB" id="A0A4Z2GBQ1"/>
<reference evidence="2 3" key="1">
    <citation type="submission" date="2019-03" db="EMBL/GenBank/DDBJ databases">
        <title>First draft genome of Liparis tanakae, snailfish: a comprehensive survey of snailfish specific genes.</title>
        <authorList>
            <person name="Kim W."/>
            <person name="Song I."/>
            <person name="Jeong J.-H."/>
            <person name="Kim D."/>
            <person name="Kim S."/>
            <person name="Ryu S."/>
            <person name="Song J.Y."/>
            <person name="Lee S.K."/>
        </authorList>
    </citation>
    <scope>NUCLEOTIDE SEQUENCE [LARGE SCALE GENOMIC DNA]</scope>
    <source>
        <tissue evidence="2">Muscle</tissue>
    </source>
</reference>
<feature type="region of interest" description="Disordered" evidence="1">
    <location>
        <begin position="58"/>
        <end position="77"/>
    </location>
</feature>
<comment type="caution">
    <text evidence="2">The sequence shown here is derived from an EMBL/GenBank/DDBJ whole genome shotgun (WGS) entry which is preliminary data.</text>
</comment>
<evidence type="ECO:0000313" key="3">
    <source>
        <dbReference type="Proteomes" id="UP000314294"/>
    </source>
</evidence>
<sequence length="77" mass="8243">MSSQAVLERMERQGPAAVLEALSTYEFSEAVHPSPLSVPRAQAQVAEQKQWVDSSNLLAGTHQSEGTALTGFQSKDG</sequence>
<organism evidence="2 3">
    <name type="scientific">Liparis tanakae</name>
    <name type="common">Tanaka's snailfish</name>
    <dbReference type="NCBI Taxonomy" id="230148"/>
    <lineage>
        <taxon>Eukaryota</taxon>
        <taxon>Metazoa</taxon>
        <taxon>Chordata</taxon>
        <taxon>Craniata</taxon>
        <taxon>Vertebrata</taxon>
        <taxon>Euteleostomi</taxon>
        <taxon>Actinopterygii</taxon>
        <taxon>Neopterygii</taxon>
        <taxon>Teleostei</taxon>
        <taxon>Neoteleostei</taxon>
        <taxon>Acanthomorphata</taxon>
        <taxon>Eupercaria</taxon>
        <taxon>Perciformes</taxon>
        <taxon>Cottioidei</taxon>
        <taxon>Cottales</taxon>
        <taxon>Liparidae</taxon>
        <taxon>Liparis</taxon>
    </lineage>
</organism>